<evidence type="ECO:0000313" key="2">
    <source>
        <dbReference type="Proteomes" id="UP000762676"/>
    </source>
</evidence>
<dbReference type="AlphaFoldDB" id="A0AAV4J5L3"/>
<evidence type="ECO:0000313" key="1">
    <source>
        <dbReference type="EMBL" id="GFS16242.1"/>
    </source>
</evidence>
<dbReference type="Proteomes" id="UP000762676">
    <property type="component" value="Unassembled WGS sequence"/>
</dbReference>
<name>A0AAV4J5L3_9GAST</name>
<accession>A0AAV4J5L3</accession>
<sequence length="98" mass="11082">MEVFSFARSLSQIFSLSTFLSAYQPQQAKKVLNDARKSAVHRQFCMARTTVNHTVENSSAPTINTGKKTDTERRSLDGHQYYKIDSHFIKPVAMNGNV</sequence>
<organism evidence="1 2">
    <name type="scientific">Elysia marginata</name>
    <dbReference type="NCBI Taxonomy" id="1093978"/>
    <lineage>
        <taxon>Eukaryota</taxon>
        <taxon>Metazoa</taxon>
        <taxon>Spiralia</taxon>
        <taxon>Lophotrochozoa</taxon>
        <taxon>Mollusca</taxon>
        <taxon>Gastropoda</taxon>
        <taxon>Heterobranchia</taxon>
        <taxon>Euthyneura</taxon>
        <taxon>Panpulmonata</taxon>
        <taxon>Sacoglossa</taxon>
        <taxon>Placobranchoidea</taxon>
        <taxon>Plakobranchidae</taxon>
        <taxon>Elysia</taxon>
    </lineage>
</organism>
<proteinExistence type="predicted"/>
<keyword evidence="2" id="KW-1185">Reference proteome</keyword>
<reference evidence="1 2" key="1">
    <citation type="journal article" date="2021" name="Elife">
        <title>Chloroplast acquisition without the gene transfer in kleptoplastic sea slugs, Plakobranchus ocellatus.</title>
        <authorList>
            <person name="Maeda T."/>
            <person name="Takahashi S."/>
            <person name="Yoshida T."/>
            <person name="Shimamura S."/>
            <person name="Takaki Y."/>
            <person name="Nagai Y."/>
            <person name="Toyoda A."/>
            <person name="Suzuki Y."/>
            <person name="Arimoto A."/>
            <person name="Ishii H."/>
            <person name="Satoh N."/>
            <person name="Nishiyama T."/>
            <person name="Hasebe M."/>
            <person name="Maruyama T."/>
            <person name="Minagawa J."/>
            <person name="Obokata J."/>
            <person name="Shigenobu S."/>
        </authorList>
    </citation>
    <scope>NUCLEOTIDE SEQUENCE [LARGE SCALE GENOMIC DNA]</scope>
</reference>
<comment type="caution">
    <text evidence="1">The sequence shown here is derived from an EMBL/GenBank/DDBJ whole genome shotgun (WGS) entry which is preliminary data.</text>
</comment>
<dbReference type="EMBL" id="BMAT01009913">
    <property type="protein sequence ID" value="GFS16242.1"/>
    <property type="molecule type" value="Genomic_DNA"/>
</dbReference>
<protein>
    <submittedName>
        <fullName evidence="1">Uncharacterized protein</fullName>
    </submittedName>
</protein>
<gene>
    <name evidence="1" type="ORF">ElyMa_004952400</name>
</gene>